<dbReference type="InterPro" id="IPR016181">
    <property type="entry name" value="Acyl_CoA_acyltransferase"/>
</dbReference>
<keyword evidence="7" id="KW-1185">Reference proteome</keyword>
<dbReference type="SUPFAM" id="SSF55729">
    <property type="entry name" value="Acyl-CoA N-acyltransferases (Nat)"/>
    <property type="match status" value="1"/>
</dbReference>
<keyword evidence="3 6" id="KW-0808">Transferase</keyword>
<evidence type="ECO:0000256" key="2">
    <source>
        <dbReference type="ARBA" id="ARBA00022490"/>
    </source>
</evidence>
<dbReference type="Proteomes" id="UP000030643">
    <property type="component" value="Unassembled WGS sequence"/>
</dbReference>
<feature type="domain" description="N-acetyltransferase" evidence="5">
    <location>
        <begin position="36"/>
        <end position="187"/>
    </location>
</feature>
<dbReference type="AlphaFoldDB" id="A0A069CRH6"/>
<evidence type="ECO:0000313" key="6">
    <source>
        <dbReference type="EMBL" id="GAK29989.1"/>
    </source>
</evidence>
<gene>
    <name evidence="6" type="primary">rimI</name>
    <name evidence="6" type="ORF">WOSG25_010760</name>
</gene>
<protein>
    <submittedName>
        <fullName evidence="6">Ribosomal-protein-alanine acetyltransferase</fullName>
    </submittedName>
</protein>
<evidence type="ECO:0000256" key="4">
    <source>
        <dbReference type="ARBA" id="ARBA00023315"/>
    </source>
</evidence>
<keyword evidence="2" id="KW-0963">Cytoplasm</keyword>
<dbReference type="CDD" id="cd04301">
    <property type="entry name" value="NAT_SF"/>
    <property type="match status" value="1"/>
</dbReference>
<dbReference type="NCBIfam" id="TIGR01575">
    <property type="entry name" value="rimI"/>
    <property type="match status" value="1"/>
</dbReference>
<dbReference type="RefSeq" id="WP_242868499.1">
    <property type="nucleotide sequence ID" value="NZ_DF820484.1"/>
</dbReference>
<name>A0A069CRH6_WEIOS</name>
<dbReference type="PROSITE" id="PS51186">
    <property type="entry name" value="GNAT"/>
    <property type="match status" value="1"/>
</dbReference>
<reference evidence="7" key="1">
    <citation type="journal article" date="2014" name="Genome Announc.">
        <title>Draft genome sequence of Weissella oryzae SG25T, isolated from fermented rice grains.</title>
        <authorList>
            <person name="Tanizawa Y."/>
            <person name="Fujisawa T."/>
            <person name="Mochizuki T."/>
            <person name="Kaminuma E."/>
            <person name="Suzuki Y."/>
            <person name="Nakamura Y."/>
            <person name="Tohno M."/>
        </authorList>
    </citation>
    <scope>NUCLEOTIDE SEQUENCE [LARGE SCALE GENOMIC DNA]</scope>
    <source>
        <strain evidence="7">DSM 25784 / JCM 18191 / LMG 30913 / SG25</strain>
    </source>
</reference>
<proteinExistence type="inferred from homology"/>
<evidence type="ECO:0000256" key="3">
    <source>
        <dbReference type="ARBA" id="ARBA00022679"/>
    </source>
</evidence>
<dbReference type="Gene3D" id="3.40.630.30">
    <property type="match status" value="1"/>
</dbReference>
<evidence type="ECO:0000256" key="1">
    <source>
        <dbReference type="ARBA" id="ARBA00005395"/>
    </source>
</evidence>
<dbReference type="InterPro" id="IPR050680">
    <property type="entry name" value="YpeA/RimI_acetyltransf"/>
</dbReference>
<dbReference type="PANTHER" id="PTHR43420:SF44">
    <property type="entry name" value="ACETYLTRANSFERASE YPEA"/>
    <property type="match status" value="1"/>
</dbReference>
<dbReference type="PANTHER" id="PTHR43420">
    <property type="entry name" value="ACETYLTRANSFERASE"/>
    <property type="match status" value="1"/>
</dbReference>
<accession>A0A069CRH6</accession>
<sequence>MDLWKKFRNWFTWVSRPLPEIVRDFYQEITVRGRKFVLRPATRDDIAEMILVERLAYAGDEPWAEEIFYDLLSQPHNSLFILLREPETNSLAGYVIASFRPGIKDVHISNITVAPDWQKRGLGTFLLSYVMTVAHQIKFRRVSLEVRVSNQGAVSLYKRLGFEIVRTRTQYYEDNGEDAYDMAQMLGDSNEDVNSELSFKNDRS</sequence>
<dbReference type="InterPro" id="IPR000182">
    <property type="entry name" value="GNAT_dom"/>
</dbReference>
<dbReference type="Pfam" id="PF00583">
    <property type="entry name" value="Acetyltransf_1"/>
    <property type="match status" value="1"/>
</dbReference>
<dbReference type="STRING" id="1329250.WOSG25_010760"/>
<keyword evidence="4" id="KW-0012">Acyltransferase</keyword>
<dbReference type="InterPro" id="IPR006464">
    <property type="entry name" value="AcTrfase_RimI/Ard1"/>
</dbReference>
<evidence type="ECO:0000313" key="7">
    <source>
        <dbReference type="Proteomes" id="UP000030643"/>
    </source>
</evidence>
<dbReference type="GO" id="GO:0008080">
    <property type="term" value="F:N-acetyltransferase activity"/>
    <property type="evidence" value="ECO:0007669"/>
    <property type="project" value="InterPro"/>
</dbReference>
<organism evidence="6 7">
    <name type="scientific">Weissella oryzae (strain DSM 25784 / JCM 18191 / LMG 30913 / SG25)</name>
    <dbReference type="NCBI Taxonomy" id="1329250"/>
    <lineage>
        <taxon>Bacteria</taxon>
        <taxon>Bacillati</taxon>
        <taxon>Bacillota</taxon>
        <taxon>Bacilli</taxon>
        <taxon>Lactobacillales</taxon>
        <taxon>Lactobacillaceae</taxon>
        <taxon>Weissella</taxon>
    </lineage>
</organism>
<evidence type="ECO:0000259" key="5">
    <source>
        <dbReference type="PROSITE" id="PS51186"/>
    </source>
</evidence>
<dbReference type="eggNOG" id="COG0456">
    <property type="taxonomic scope" value="Bacteria"/>
</dbReference>
<comment type="similarity">
    <text evidence="1">Belongs to the acetyltransferase family. RimI subfamily.</text>
</comment>
<dbReference type="EMBL" id="DF820484">
    <property type="protein sequence ID" value="GAK29989.1"/>
    <property type="molecule type" value="Genomic_DNA"/>
</dbReference>